<dbReference type="Proteomes" id="UP000239560">
    <property type="component" value="Unassembled WGS sequence"/>
</dbReference>
<evidence type="ECO:0000313" key="2">
    <source>
        <dbReference type="EMBL" id="PRQ74026.1"/>
    </source>
</evidence>
<comment type="caution">
    <text evidence="2">The sequence shown here is derived from an EMBL/GenBank/DDBJ whole genome shotgun (WGS) entry which is preliminary data.</text>
</comment>
<protein>
    <submittedName>
        <fullName evidence="2">Uncharacterized protein</fullName>
    </submittedName>
</protein>
<dbReference type="AlphaFoldDB" id="A0A2T0A7Z0"/>
<accession>A0A2T0A7Z0</accession>
<organism evidence="2 3">
    <name type="scientific">Rhodotorula toruloides</name>
    <name type="common">Yeast</name>
    <name type="synonym">Rhodosporidium toruloides</name>
    <dbReference type="NCBI Taxonomy" id="5286"/>
    <lineage>
        <taxon>Eukaryota</taxon>
        <taxon>Fungi</taxon>
        <taxon>Dikarya</taxon>
        <taxon>Basidiomycota</taxon>
        <taxon>Pucciniomycotina</taxon>
        <taxon>Microbotryomycetes</taxon>
        <taxon>Sporidiobolales</taxon>
        <taxon>Sporidiobolaceae</taxon>
        <taxon>Rhodotorula</taxon>
    </lineage>
</organism>
<name>A0A2T0A7Z0_RHOTO</name>
<feature type="compositionally biased region" description="Basic residues" evidence="1">
    <location>
        <begin position="81"/>
        <end position="93"/>
    </location>
</feature>
<feature type="compositionally biased region" description="Basic and acidic residues" evidence="1">
    <location>
        <begin position="61"/>
        <end position="70"/>
    </location>
</feature>
<proteinExistence type="predicted"/>
<reference evidence="2 3" key="1">
    <citation type="journal article" date="2018" name="Elife">
        <title>Functional genomics of lipid metabolism in the oleaginous yeast Rhodosporidium toruloides.</title>
        <authorList>
            <person name="Coradetti S.T."/>
            <person name="Pinel D."/>
            <person name="Geiselman G."/>
            <person name="Ito M."/>
            <person name="Mondo S."/>
            <person name="Reilly M.C."/>
            <person name="Cheng Y.F."/>
            <person name="Bauer S."/>
            <person name="Grigoriev I."/>
            <person name="Gladden J.M."/>
            <person name="Simmons B.A."/>
            <person name="Brem R."/>
            <person name="Arkin A.P."/>
            <person name="Skerker J.M."/>
        </authorList>
    </citation>
    <scope>NUCLEOTIDE SEQUENCE [LARGE SCALE GENOMIC DNA]</scope>
    <source>
        <strain evidence="2 3">NBRC 0880</strain>
    </source>
</reference>
<gene>
    <name evidence="2" type="ORF">AAT19DRAFT_15593</name>
</gene>
<evidence type="ECO:0000256" key="1">
    <source>
        <dbReference type="SAM" id="MobiDB-lite"/>
    </source>
</evidence>
<evidence type="ECO:0000313" key="3">
    <source>
        <dbReference type="Proteomes" id="UP000239560"/>
    </source>
</evidence>
<feature type="region of interest" description="Disordered" evidence="1">
    <location>
        <begin position="25"/>
        <end position="97"/>
    </location>
</feature>
<dbReference type="EMBL" id="LCTV02000007">
    <property type="protein sequence ID" value="PRQ74026.1"/>
    <property type="molecule type" value="Genomic_DNA"/>
</dbReference>
<sequence>MRPRPALPGHVRRQPHDLARALVRGNALDGRRLRQPPRCQEHRPALPDAAQRFEPSLPLQRADRVGDHRSSASLPSGQDPRRRRPVHRPRARKASWPNRALLHSHLQHSEHRVDRAIFAQVDAPRLGGGGQTRWKLLDRVNSLLLLRHRL</sequence>